<evidence type="ECO:0000313" key="1">
    <source>
        <dbReference type="EMBL" id="GAA3238753.1"/>
    </source>
</evidence>
<dbReference type="RefSeq" id="WP_344838298.1">
    <property type="nucleotide sequence ID" value="NZ_BAAAUV010000036.1"/>
</dbReference>
<organism evidence="1 2">
    <name type="scientific">Actinocorallia longicatena</name>
    <dbReference type="NCBI Taxonomy" id="111803"/>
    <lineage>
        <taxon>Bacteria</taxon>
        <taxon>Bacillati</taxon>
        <taxon>Actinomycetota</taxon>
        <taxon>Actinomycetes</taxon>
        <taxon>Streptosporangiales</taxon>
        <taxon>Thermomonosporaceae</taxon>
        <taxon>Actinocorallia</taxon>
    </lineage>
</organism>
<gene>
    <name evidence="1" type="ORF">GCM10010468_74470</name>
</gene>
<comment type="caution">
    <text evidence="1">The sequence shown here is derived from an EMBL/GenBank/DDBJ whole genome shotgun (WGS) entry which is preliminary data.</text>
</comment>
<sequence>MTDLAWAESPLQLLSAVEARHAGLLGPAEILVRAGSDALTATAAELVRLGPPAGTTLEFASRARAGRRVWAVGDAFSGQVQAKLLTSLPSRIVLVDDGLATIHLLGLLAGPWRQPLIRARARAGRVRRILGSAAGARLRSAAREGRVTVFTGLPVPSAVLARAHRAGIEVVQHDFPYLRSLAADPAPAERTVVLGTSLVANGLVDRGSFLGWINGILAGERVAYYPHRREDPEILAMLRDDPRVTLVERGLPVELSLRGLSPRHRVLSLPSTALTSLRVLLGPDGPAIEGVTVPSAWWTDRADQSLRTHLSLFTLGPELV</sequence>
<dbReference type="Proteomes" id="UP001501237">
    <property type="component" value="Unassembled WGS sequence"/>
</dbReference>
<keyword evidence="2" id="KW-1185">Reference proteome</keyword>
<evidence type="ECO:0000313" key="2">
    <source>
        <dbReference type="Proteomes" id="UP001501237"/>
    </source>
</evidence>
<dbReference type="EMBL" id="BAAAUV010000036">
    <property type="protein sequence ID" value="GAA3238753.1"/>
    <property type="molecule type" value="Genomic_DNA"/>
</dbReference>
<accession>A0ABP6QKV3</accession>
<reference evidence="2" key="1">
    <citation type="journal article" date="2019" name="Int. J. Syst. Evol. Microbiol.">
        <title>The Global Catalogue of Microorganisms (GCM) 10K type strain sequencing project: providing services to taxonomists for standard genome sequencing and annotation.</title>
        <authorList>
            <consortium name="The Broad Institute Genomics Platform"/>
            <consortium name="The Broad Institute Genome Sequencing Center for Infectious Disease"/>
            <person name="Wu L."/>
            <person name="Ma J."/>
        </authorList>
    </citation>
    <scope>NUCLEOTIDE SEQUENCE [LARGE SCALE GENOMIC DNA]</scope>
    <source>
        <strain evidence="2">JCM 9377</strain>
    </source>
</reference>
<protein>
    <submittedName>
        <fullName evidence="1">Uncharacterized protein</fullName>
    </submittedName>
</protein>
<proteinExistence type="predicted"/>
<name>A0ABP6QKV3_9ACTN</name>